<evidence type="ECO:0000313" key="1">
    <source>
        <dbReference type="EMBL" id="CAG6626267.1"/>
    </source>
</evidence>
<dbReference type="EMBL" id="HBUF01401915">
    <property type="protein sequence ID" value="CAG6737116.1"/>
    <property type="molecule type" value="Transcribed_RNA"/>
</dbReference>
<dbReference type="EMBL" id="HBUF01401914">
    <property type="protein sequence ID" value="CAG6737114.1"/>
    <property type="molecule type" value="Transcribed_RNA"/>
</dbReference>
<dbReference type="EMBL" id="HBUF01672103">
    <property type="protein sequence ID" value="CAG6790655.1"/>
    <property type="molecule type" value="Transcribed_RNA"/>
</dbReference>
<dbReference type="EMBL" id="HBUF01401916">
    <property type="protein sequence ID" value="CAG6737118.1"/>
    <property type="molecule type" value="Transcribed_RNA"/>
</dbReference>
<sequence>MRNVNLFLERTKSILQWRLPSSPLKLLFYSILLSKPPLVHPLLNHARYPACLVLGFPLHNRHCSVLSKKNLKVKLRKSQGRHLATLPNAQCVVWRFHREI</sequence>
<accession>A0A8D8VIJ4</accession>
<proteinExistence type="predicted"/>
<organism evidence="1">
    <name type="scientific">Cacopsylla melanoneura</name>
    <dbReference type="NCBI Taxonomy" id="428564"/>
    <lineage>
        <taxon>Eukaryota</taxon>
        <taxon>Metazoa</taxon>
        <taxon>Ecdysozoa</taxon>
        <taxon>Arthropoda</taxon>
        <taxon>Hexapoda</taxon>
        <taxon>Insecta</taxon>
        <taxon>Pterygota</taxon>
        <taxon>Neoptera</taxon>
        <taxon>Paraneoptera</taxon>
        <taxon>Hemiptera</taxon>
        <taxon>Sternorrhyncha</taxon>
        <taxon>Psylloidea</taxon>
        <taxon>Psyllidae</taxon>
        <taxon>Psyllinae</taxon>
        <taxon>Cacopsylla</taxon>
    </lineage>
</organism>
<dbReference type="EMBL" id="HBUF01672102">
    <property type="protein sequence ID" value="CAG6790653.1"/>
    <property type="molecule type" value="Transcribed_RNA"/>
</dbReference>
<dbReference type="EMBL" id="HBUF01062157">
    <property type="protein sequence ID" value="CAG6626265.1"/>
    <property type="molecule type" value="Transcribed_RNA"/>
</dbReference>
<name>A0A8D8VIJ4_9HEMI</name>
<dbReference type="AlphaFoldDB" id="A0A8D8VIJ4"/>
<dbReference type="EMBL" id="HBUF01672104">
    <property type="protein sequence ID" value="CAG6790657.1"/>
    <property type="molecule type" value="Transcribed_RNA"/>
</dbReference>
<dbReference type="EMBL" id="HBUF01401917">
    <property type="protein sequence ID" value="CAG6737120.1"/>
    <property type="molecule type" value="Transcribed_RNA"/>
</dbReference>
<dbReference type="EMBL" id="HBUF01401918">
    <property type="protein sequence ID" value="CAG6737122.1"/>
    <property type="molecule type" value="Transcribed_RNA"/>
</dbReference>
<dbReference type="EMBL" id="HBUF01062158">
    <property type="protein sequence ID" value="CAG6626267.1"/>
    <property type="molecule type" value="Transcribed_RNA"/>
</dbReference>
<dbReference type="EMBL" id="HBUF01062159">
    <property type="protein sequence ID" value="CAG6626269.1"/>
    <property type="molecule type" value="Transcribed_RNA"/>
</dbReference>
<dbReference type="EMBL" id="HBUF01672105">
    <property type="protein sequence ID" value="CAG6790659.1"/>
    <property type="molecule type" value="Transcribed_RNA"/>
</dbReference>
<protein>
    <submittedName>
        <fullName evidence="1">Uncharacterized protein</fullName>
    </submittedName>
</protein>
<reference evidence="1" key="1">
    <citation type="submission" date="2021-05" db="EMBL/GenBank/DDBJ databases">
        <authorList>
            <person name="Alioto T."/>
            <person name="Alioto T."/>
            <person name="Gomez Garrido J."/>
        </authorList>
    </citation>
    <scope>NUCLEOTIDE SEQUENCE</scope>
</reference>